<keyword evidence="2" id="KW-1185">Reference proteome</keyword>
<proteinExistence type="predicted"/>
<protein>
    <submittedName>
        <fullName evidence="1">Uncharacterized protein</fullName>
    </submittedName>
</protein>
<evidence type="ECO:0000313" key="2">
    <source>
        <dbReference type="Proteomes" id="UP000015104"/>
    </source>
</evidence>
<sequence>MVMTCIYWYIADPNTINLRLDLVLSPFSHTMHLFHQFVLLFIVHIGSSDGCYRTFSYKDAYKSLVTEGSNYQVIVRTGAPTLYGYSKAERDITQVKTQLFNGTDFRLNLFQKLNGTYKIVNESIPLDTKNVQLVYNVSEQAMETFCVKYSLQCSIYRRRLLWDVATNKIKRLVGKDSKNMTIHLELDTQTAASLPKLTDNHYFVLMITNGAGQLRSRLVNSFAIISTSFLGDLSLNIPKAIDVNIIEYCRMF</sequence>
<accession>T1L0M1</accession>
<dbReference type="Proteomes" id="UP000015104">
    <property type="component" value="Unassembled WGS sequence"/>
</dbReference>
<reference evidence="1" key="2">
    <citation type="submission" date="2015-06" db="UniProtKB">
        <authorList>
            <consortium name="EnsemblMetazoa"/>
        </authorList>
    </citation>
    <scope>IDENTIFICATION</scope>
</reference>
<organism evidence="1 2">
    <name type="scientific">Tetranychus urticae</name>
    <name type="common">Two-spotted spider mite</name>
    <dbReference type="NCBI Taxonomy" id="32264"/>
    <lineage>
        <taxon>Eukaryota</taxon>
        <taxon>Metazoa</taxon>
        <taxon>Ecdysozoa</taxon>
        <taxon>Arthropoda</taxon>
        <taxon>Chelicerata</taxon>
        <taxon>Arachnida</taxon>
        <taxon>Acari</taxon>
        <taxon>Acariformes</taxon>
        <taxon>Trombidiformes</taxon>
        <taxon>Prostigmata</taxon>
        <taxon>Eleutherengona</taxon>
        <taxon>Raphignathae</taxon>
        <taxon>Tetranychoidea</taxon>
        <taxon>Tetranychidae</taxon>
        <taxon>Tetranychus</taxon>
    </lineage>
</organism>
<dbReference type="AlphaFoldDB" id="T1L0M1"/>
<dbReference type="EMBL" id="CAEY01000867">
    <property type="status" value="NOT_ANNOTATED_CDS"/>
    <property type="molecule type" value="Genomic_DNA"/>
</dbReference>
<reference evidence="2" key="1">
    <citation type="submission" date="2011-08" db="EMBL/GenBank/DDBJ databases">
        <authorList>
            <person name="Rombauts S."/>
        </authorList>
    </citation>
    <scope>NUCLEOTIDE SEQUENCE</scope>
    <source>
        <strain evidence="2">London</strain>
    </source>
</reference>
<dbReference type="HOGENOM" id="CLU_1103985_0_0_1"/>
<dbReference type="EnsemblMetazoa" id="tetur30g01220.1">
    <property type="protein sequence ID" value="tetur30g01220.1"/>
    <property type="gene ID" value="tetur30g01220"/>
</dbReference>
<name>T1L0M1_TETUR</name>
<evidence type="ECO:0000313" key="1">
    <source>
        <dbReference type="EnsemblMetazoa" id="tetur30g01220.1"/>
    </source>
</evidence>